<evidence type="ECO:0000313" key="2">
    <source>
        <dbReference type="Proteomes" id="UP000054248"/>
    </source>
</evidence>
<gene>
    <name evidence="1" type="ORF">M407DRAFT_246408</name>
</gene>
<keyword evidence="2" id="KW-1185">Reference proteome</keyword>
<evidence type="ECO:0008006" key="3">
    <source>
        <dbReference type="Google" id="ProtNLM"/>
    </source>
</evidence>
<dbReference type="HOGENOM" id="CLU_2639929_0_0_1"/>
<dbReference type="EMBL" id="KN823267">
    <property type="protein sequence ID" value="KIO18702.1"/>
    <property type="molecule type" value="Genomic_DNA"/>
</dbReference>
<dbReference type="SUPFAM" id="SSF54236">
    <property type="entry name" value="Ubiquitin-like"/>
    <property type="match status" value="1"/>
</dbReference>
<name>A0A0C3LB13_9AGAM</name>
<dbReference type="Gene3D" id="3.10.20.90">
    <property type="entry name" value="Phosphatidylinositol 3-kinase Catalytic Subunit, Chain A, domain 1"/>
    <property type="match status" value="1"/>
</dbReference>
<accession>A0A0C3LB13</accession>
<reference evidence="2" key="2">
    <citation type="submission" date="2015-01" db="EMBL/GenBank/DDBJ databases">
        <title>Evolutionary Origins and Diversification of the Mycorrhizal Mutualists.</title>
        <authorList>
            <consortium name="DOE Joint Genome Institute"/>
            <consortium name="Mycorrhizal Genomics Consortium"/>
            <person name="Kohler A."/>
            <person name="Kuo A."/>
            <person name="Nagy L.G."/>
            <person name="Floudas D."/>
            <person name="Copeland A."/>
            <person name="Barry K.W."/>
            <person name="Cichocki N."/>
            <person name="Veneault-Fourrey C."/>
            <person name="LaButti K."/>
            <person name="Lindquist E.A."/>
            <person name="Lipzen A."/>
            <person name="Lundell T."/>
            <person name="Morin E."/>
            <person name="Murat C."/>
            <person name="Riley R."/>
            <person name="Ohm R."/>
            <person name="Sun H."/>
            <person name="Tunlid A."/>
            <person name="Henrissat B."/>
            <person name="Grigoriev I.V."/>
            <person name="Hibbett D.S."/>
            <person name="Martin F."/>
        </authorList>
    </citation>
    <scope>NUCLEOTIDE SEQUENCE [LARGE SCALE GENOMIC DNA]</scope>
    <source>
        <strain evidence="2">MUT 4182</strain>
    </source>
</reference>
<organism evidence="1 2">
    <name type="scientific">Tulasnella calospora MUT 4182</name>
    <dbReference type="NCBI Taxonomy" id="1051891"/>
    <lineage>
        <taxon>Eukaryota</taxon>
        <taxon>Fungi</taxon>
        <taxon>Dikarya</taxon>
        <taxon>Basidiomycota</taxon>
        <taxon>Agaricomycotina</taxon>
        <taxon>Agaricomycetes</taxon>
        <taxon>Cantharellales</taxon>
        <taxon>Tulasnellaceae</taxon>
        <taxon>Tulasnella</taxon>
    </lineage>
</organism>
<sequence>MSDFKLIVTDKLGRQVTVTANPSTTVDQLKELVADKTGLSGPEIILGKKNTYVIYSNGTATLSNYKIDERTPLFMRQ</sequence>
<reference evidence="1 2" key="1">
    <citation type="submission" date="2014-04" db="EMBL/GenBank/DDBJ databases">
        <authorList>
            <consortium name="DOE Joint Genome Institute"/>
            <person name="Kuo A."/>
            <person name="Girlanda M."/>
            <person name="Perotto S."/>
            <person name="Kohler A."/>
            <person name="Nagy L.G."/>
            <person name="Floudas D."/>
            <person name="Copeland A."/>
            <person name="Barry K.W."/>
            <person name="Cichocki N."/>
            <person name="Veneault-Fourrey C."/>
            <person name="LaButti K."/>
            <person name="Lindquist E.A."/>
            <person name="Lipzen A."/>
            <person name="Lundell T."/>
            <person name="Morin E."/>
            <person name="Murat C."/>
            <person name="Sun H."/>
            <person name="Tunlid A."/>
            <person name="Henrissat B."/>
            <person name="Grigoriev I.V."/>
            <person name="Hibbett D.S."/>
            <person name="Martin F."/>
            <person name="Nordberg H.P."/>
            <person name="Cantor M.N."/>
            <person name="Hua S.X."/>
        </authorList>
    </citation>
    <scope>NUCLEOTIDE SEQUENCE [LARGE SCALE GENOMIC DNA]</scope>
    <source>
        <strain evidence="1 2">MUT 4182</strain>
    </source>
</reference>
<dbReference type="InterPro" id="IPR029071">
    <property type="entry name" value="Ubiquitin-like_domsf"/>
</dbReference>
<evidence type="ECO:0000313" key="1">
    <source>
        <dbReference type="EMBL" id="KIO18702.1"/>
    </source>
</evidence>
<proteinExistence type="predicted"/>
<protein>
    <recommendedName>
        <fullName evidence="3">Ubiquitin-like domain-containing protein</fullName>
    </recommendedName>
</protein>
<dbReference type="Proteomes" id="UP000054248">
    <property type="component" value="Unassembled WGS sequence"/>
</dbReference>
<dbReference type="AlphaFoldDB" id="A0A0C3LB13"/>